<organism evidence="1 2">
    <name type="scientific">Lentinus brumalis</name>
    <dbReference type="NCBI Taxonomy" id="2498619"/>
    <lineage>
        <taxon>Eukaryota</taxon>
        <taxon>Fungi</taxon>
        <taxon>Dikarya</taxon>
        <taxon>Basidiomycota</taxon>
        <taxon>Agaricomycotina</taxon>
        <taxon>Agaricomycetes</taxon>
        <taxon>Polyporales</taxon>
        <taxon>Polyporaceae</taxon>
        <taxon>Lentinus</taxon>
    </lineage>
</organism>
<evidence type="ECO:0000313" key="1">
    <source>
        <dbReference type="EMBL" id="RDX46741.1"/>
    </source>
</evidence>
<sequence>MLLYTFMLEVVANARDLGLVHARNGHVESEAPEVLDATAERRVFSPTHLTSNCRPSRSLSSHGWSVPKQGGKRAADVLVLGLGCAPLVSWRGRAGDSYISYPRASSLFYLAVLCVSVPCRRQSNPIPTRRLQSSSSLRTPMKTVSKLATRVQGYKGSQGTPADVVTSALFSENGLRGRIIHRNLKRQSGPQASYRQGGVLK</sequence>
<name>A0A371D2K0_9APHY</name>
<protein>
    <submittedName>
        <fullName evidence="1">Uncharacterized protein</fullName>
    </submittedName>
</protein>
<evidence type="ECO:0000313" key="2">
    <source>
        <dbReference type="Proteomes" id="UP000256964"/>
    </source>
</evidence>
<proteinExistence type="predicted"/>
<keyword evidence="2" id="KW-1185">Reference proteome</keyword>
<dbReference type="AlphaFoldDB" id="A0A371D2K0"/>
<dbReference type="EMBL" id="KZ857424">
    <property type="protein sequence ID" value="RDX46741.1"/>
    <property type="molecule type" value="Genomic_DNA"/>
</dbReference>
<reference evidence="1 2" key="1">
    <citation type="journal article" date="2018" name="Biotechnol. Biofuels">
        <title>Integrative visual omics of the white-rot fungus Polyporus brumalis exposes the biotechnological potential of its oxidative enzymes for delignifying raw plant biomass.</title>
        <authorList>
            <person name="Miyauchi S."/>
            <person name="Rancon A."/>
            <person name="Drula E."/>
            <person name="Hage H."/>
            <person name="Chaduli D."/>
            <person name="Favel A."/>
            <person name="Grisel S."/>
            <person name="Henrissat B."/>
            <person name="Herpoel-Gimbert I."/>
            <person name="Ruiz-Duenas F.J."/>
            <person name="Chevret D."/>
            <person name="Hainaut M."/>
            <person name="Lin J."/>
            <person name="Wang M."/>
            <person name="Pangilinan J."/>
            <person name="Lipzen A."/>
            <person name="Lesage-Meessen L."/>
            <person name="Navarro D."/>
            <person name="Riley R."/>
            <person name="Grigoriev I.V."/>
            <person name="Zhou S."/>
            <person name="Raouche S."/>
            <person name="Rosso M.N."/>
        </authorList>
    </citation>
    <scope>NUCLEOTIDE SEQUENCE [LARGE SCALE GENOMIC DNA]</scope>
    <source>
        <strain evidence="1 2">BRFM 1820</strain>
    </source>
</reference>
<gene>
    <name evidence="1" type="ORF">OH76DRAFT_813889</name>
</gene>
<accession>A0A371D2K0</accession>
<dbReference type="Proteomes" id="UP000256964">
    <property type="component" value="Unassembled WGS sequence"/>
</dbReference>